<proteinExistence type="predicted"/>
<keyword evidence="2" id="KW-1185">Reference proteome</keyword>
<sequence>MFPDDDFTLEELESLSSVPQQMGKVFLFDFATKQFVLSNGRPVEASYEQAIAQWIQFVILANKAKIYEDTGFGLALNDLIGNQEMDRWTKEAELERLLQEKLVQHPEITAISDIAIDRDGDLTKVSMTVSTKRREINGDYLSKVVISNEPNEELIYTASVNNMQVYSSTPLLGSTITPNLRLVITI</sequence>
<dbReference type="RefSeq" id="WP_165093965.1">
    <property type="nucleotide sequence ID" value="NZ_JAAKGU010000001.1"/>
</dbReference>
<dbReference type="InterPro" id="IPR020288">
    <property type="entry name" value="Sheath_initiator"/>
</dbReference>
<dbReference type="Proteomes" id="UP000480151">
    <property type="component" value="Unassembled WGS sequence"/>
</dbReference>
<dbReference type="AlphaFoldDB" id="A0A6M1PLR3"/>
<gene>
    <name evidence="1" type="ORF">G5B47_02515</name>
</gene>
<dbReference type="Pfam" id="PF10934">
    <property type="entry name" value="Sheath_initiator"/>
    <property type="match status" value="1"/>
</dbReference>
<comment type="caution">
    <text evidence="1">The sequence shown here is derived from an EMBL/GenBank/DDBJ whole genome shotgun (WGS) entry which is preliminary data.</text>
</comment>
<reference evidence="1 2" key="1">
    <citation type="submission" date="2020-02" db="EMBL/GenBank/DDBJ databases">
        <authorList>
            <person name="Gao J."/>
            <person name="Sun J."/>
        </authorList>
    </citation>
    <scope>NUCLEOTIDE SEQUENCE [LARGE SCALE GENOMIC DNA]</scope>
    <source>
        <strain evidence="1 2">7124</strain>
    </source>
</reference>
<name>A0A6M1PLR3_9BACL</name>
<accession>A0A6M1PLR3</accession>
<evidence type="ECO:0000313" key="2">
    <source>
        <dbReference type="Proteomes" id="UP000480151"/>
    </source>
</evidence>
<protein>
    <submittedName>
        <fullName evidence="1">DUF2634 domain-containing protein</fullName>
    </submittedName>
</protein>
<organism evidence="1 2">
    <name type="scientific">Paenibacillus apii</name>
    <dbReference type="NCBI Taxonomy" id="1850370"/>
    <lineage>
        <taxon>Bacteria</taxon>
        <taxon>Bacillati</taxon>
        <taxon>Bacillota</taxon>
        <taxon>Bacilli</taxon>
        <taxon>Bacillales</taxon>
        <taxon>Paenibacillaceae</taxon>
        <taxon>Paenibacillus</taxon>
    </lineage>
</organism>
<dbReference type="EMBL" id="JAAKGU010000001">
    <property type="protein sequence ID" value="NGM81281.1"/>
    <property type="molecule type" value="Genomic_DNA"/>
</dbReference>
<evidence type="ECO:0000313" key="1">
    <source>
        <dbReference type="EMBL" id="NGM81281.1"/>
    </source>
</evidence>